<gene>
    <name evidence="1" type="ORF">C8R26_10944</name>
</gene>
<accession>A0A2T5I0B0</accession>
<dbReference type="AlphaFoldDB" id="A0A2T5I0B0"/>
<organism evidence="1 2">
    <name type="scientific">Nitrosomonas oligotropha</name>
    <dbReference type="NCBI Taxonomy" id="42354"/>
    <lineage>
        <taxon>Bacteria</taxon>
        <taxon>Pseudomonadati</taxon>
        <taxon>Pseudomonadota</taxon>
        <taxon>Betaproteobacteria</taxon>
        <taxon>Nitrosomonadales</taxon>
        <taxon>Nitrosomonadaceae</taxon>
        <taxon>Nitrosomonas</taxon>
    </lineage>
</organism>
<sequence length="128" mass="13159">MYFDVKVVNAKNNQIIGCGTDCLSKVATTGTGVALVGTTYFHLPGGSLITRGKTSVQPVLHPTVTPRGLTVTHITGAASDQNSVIGGTGRFASASGKVRLSGMVSMANFAGNVGDPIVFDCLFVVDLD</sequence>
<protein>
    <recommendedName>
        <fullName evidence="3">Dirigent protein</fullName>
    </recommendedName>
</protein>
<comment type="caution">
    <text evidence="1">The sequence shown here is derived from an EMBL/GenBank/DDBJ whole genome shotgun (WGS) entry which is preliminary data.</text>
</comment>
<dbReference type="Proteomes" id="UP000244128">
    <property type="component" value="Unassembled WGS sequence"/>
</dbReference>
<evidence type="ECO:0000313" key="1">
    <source>
        <dbReference type="EMBL" id="PTQ77260.1"/>
    </source>
</evidence>
<evidence type="ECO:0000313" key="2">
    <source>
        <dbReference type="Proteomes" id="UP000244128"/>
    </source>
</evidence>
<evidence type="ECO:0008006" key="3">
    <source>
        <dbReference type="Google" id="ProtNLM"/>
    </source>
</evidence>
<proteinExistence type="predicted"/>
<dbReference type="EMBL" id="QAOI01000009">
    <property type="protein sequence ID" value="PTQ77260.1"/>
    <property type="molecule type" value="Genomic_DNA"/>
</dbReference>
<name>A0A2T5I0B0_9PROT</name>
<reference evidence="1 2" key="1">
    <citation type="submission" date="2018-04" db="EMBL/GenBank/DDBJ databases">
        <title>Active sludge and wastewater microbial communities from Klosterneuburg, Austria.</title>
        <authorList>
            <person name="Wagner M."/>
        </authorList>
    </citation>
    <scope>NUCLEOTIDE SEQUENCE [LARGE SCALE GENOMIC DNA]</scope>
    <source>
        <strain evidence="1 2">Nm49</strain>
    </source>
</reference>